<name>A0A2I1K2E8_9LACT</name>
<evidence type="ECO:0000313" key="2">
    <source>
        <dbReference type="Proteomes" id="UP000234384"/>
    </source>
</evidence>
<dbReference type="OrthoDB" id="3242975at2"/>
<evidence type="ECO:0000313" key="1">
    <source>
        <dbReference type="EMBL" id="PKY89712.1"/>
    </source>
</evidence>
<evidence type="ECO:0008006" key="3">
    <source>
        <dbReference type="Google" id="ProtNLM"/>
    </source>
</evidence>
<proteinExistence type="predicted"/>
<protein>
    <recommendedName>
        <fullName evidence="3">DUF1492 domain-containing protein</fullName>
    </recommendedName>
</protein>
<sequence length="141" mass="16947">MNAKEFLNQVRYNDANIASRIEERNRLWISLTSIKSSRIKEISVQESNQRKDDRLDRVVELDCYIDKEIDKLYKLKLEVSRRIDRCSESINSIILRERYLNYKSWDDIAILLNYDKRHILRIHGHALIDFSNHNQDVTKCH</sequence>
<comment type="caution">
    <text evidence="1">The sequence shown here is derived from an EMBL/GenBank/DDBJ whole genome shotgun (WGS) entry which is preliminary data.</text>
</comment>
<reference evidence="1 2" key="1">
    <citation type="submission" date="2017-12" db="EMBL/GenBank/DDBJ databases">
        <title>Phylogenetic diversity of female urinary microbiome.</title>
        <authorList>
            <person name="Thomas-White K."/>
            <person name="Wolfe A.J."/>
        </authorList>
    </citation>
    <scope>NUCLEOTIDE SEQUENCE [LARGE SCALE GENOMIC DNA]</scope>
    <source>
        <strain evidence="1 2">UMB0898</strain>
    </source>
</reference>
<dbReference type="RefSeq" id="WP_101954032.1">
    <property type="nucleotide sequence ID" value="NZ_PKHE01000005.1"/>
</dbReference>
<dbReference type="EMBL" id="PKHE01000005">
    <property type="protein sequence ID" value="PKY89712.1"/>
    <property type="molecule type" value="Genomic_DNA"/>
</dbReference>
<dbReference type="Proteomes" id="UP000234384">
    <property type="component" value="Unassembled WGS sequence"/>
</dbReference>
<gene>
    <name evidence="1" type="ORF">CYJ57_03110</name>
</gene>
<accession>A0A2I1K2E8</accession>
<dbReference type="AlphaFoldDB" id="A0A2I1K2E8"/>
<organism evidence="1 2">
    <name type="scientific">Falseniella ignava</name>
    <dbReference type="NCBI Taxonomy" id="137730"/>
    <lineage>
        <taxon>Bacteria</taxon>
        <taxon>Bacillati</taxon>
        <taxon>Bacillota</taxon>
        <taxon>Bacilli</taxon>
        <taxon>Lactobacillales</taxon>
        <taxon>Aerococcaceae</taxon>
        <taxon>Falseniella</taxon>
    </lineage>
</organism>